<dbReference type="EMBL" id="SDLO01000002">
    <property type="protein sequence ID" value="TDK93088.1"/>
    <property type="molecule type" value="Genomic_DNA"/>
</dbReference>
<dbReference type="Pfam" id="PF03033">
    <property type="entry name" value="Glyco_transf_28"/>
    <property type="match status" value="1"/>
</dbReference>
<evidence type="ECO:0000259" key="2">
    <source>
        <dbReference type="Pfam" id="PF06722"/>
    </source>
</evidence>
<dbReference type="InterPro" id="IPR004276">
    <property type="entry name" value="GlycoTrans_28_N"/>
</dbReference>
<dbReference type="SUPFAM" id="SSF53756">
    <property type="entry name" value="UDP-Glycosyltransferase/glycogen phosphorylase"/>
    <property type="match status" value="1"/>
</dbReference>
<dbReference type="InterPro" id="IPR050426">
    <property type="entry name" value="Glycosyltransferase_28"/>
</dbReference>
<evidence type="ECO:0000259" key="1">
    <source>
        <dbReference type="Pfam" id="PF03033"/>
    </source>
</evidence>
<dbReference type="GO" id="GO:0033072">
    <property type="term" value="P:vancomycin biosynthetic process"/>
    <property type="evidence" value="ECO:0007669"/>
    <property type="project" value="UniProtKB-ARBA"/>
</dbReference>
<evidence type="ECO:0000313" key="4">
    <source>
        <dbReference type="Proteomes" id="UP000294929"/>
    </source>
</evidence>
<dbReference type="Pfam" id="PF06722">
    <property type="entry name" value="EryCIII-like_C"/>
    <property type="match status" value="1"/>
</dbReference>
<feature type="domain" description="Erythromycin biosynthesis protein CIII-like C-terminal" evidence="2">
    <location>
        <begin position="225"/>
        <end position="355"/>
    </location>
</feature>
<organism evidence="3 4">
    <name type="scientific">Mycolicibacterium mucogenicum</name>
    <name type="common">Mycobacterium mucogenicum</name>
    <dbReference type="NCBI Taxonomy" id="56689"/>
    <lineage>
        <taxon>Bacteria</taxon>
        <taxon>Bacillati</taxon>
        <taxon>Actinomycetota</taxon>
        <taxon>Actinomycetes</taxon>
        <taxon>Mycobacteriales</taxon>
        <taxon>Mycobacteriaceae</taxon>
        <taxon>Mycolicibacterium</taxon>
    </lineage>
</organism>
<proteinExistence type="predicted"/>
<protein>
    <submittedName>
        <fullName evidence="3">UDP-glucuronosyltransferase</fullName>
    </submittedName>
</protein>
<dbReference type="PANTHER" id="PTHR48050:SF13">
    <property type="entry name" value="STEROL 3-BETA-GLUCOSYLTRANSFERASE UGT80A2"/>
    <property type="match status" value="1"/>
</dbReference>
<dbReference type="Gene3D" id="3.40.50.2000">
    <property type="entry name" value="Glycogen Phosphorylase B"/>
    <property type="match status" value="2"/>
</dbReference>
<evidence type="ECO:0000313" key="3">
    <source>
        <dbReference type="EMBL" id="TDK93088.1"/>
    </source>
</evidence>
<name>A0A4V6PMS6_MYCMU</name>
<dbReference type="PANTHER" id="PTHR48050">
    <property type="entry name" value="STEROL 3-BETA-GLUCOSYLTRANSFERASE"/>
    <property type="match status" value="1"/>
</dbReference>
<dbReference type="InterPro" id="IPR010610">
    <property type="entry name" value="EryCIII-like_C"/>
</dbReference>
<feature type="domain" description="Glycosyltransferase family 28 N-terminal" evidence="1">
    <location>
        <begin position="20"/>
        <end position="79"/>
    </location>
</feature>
<reference evidence="3 4" key="1">
    <citation type="submission" date="2019-01" db="EMBL/GenBank/DDBJ databases">
        <title>High-quality-draft genome sequences of five non-tuberculosis mycobacteriaceae isolated from a nosocomial environment.</title>
        <authorList>
            <person name="Tiago I."/>
            <person name="Alarico S."/>
            <person name="Pereira S.G."/>
            <person name="Coelho C."/>
            <person name="Maranha A."/>
            <person name="Empadinhas N."/>
        </authorList>
    </citation>
    <scope>NUCLEOTIDE SEQUENCE [LARGE SCALE GENOMIC DNA]</scope>
    <source>
        <strain evidence="3 4">24AIII</strain>
    </source>
</reference>
<gene>
    <name evidence="3" type="ORF">EUA03_03215</name>
</gene>
<dbReference type="AlphaFoldDB" id="A0A4V6PMS6"/>
<accession>A0A4V6PMS6</accession>
<sequence>MDGTEGIGAMKILWAIVDGGGNIPPQIAVARALQRRGTDIHFIGHAGARERVERAGFTFETFSTGREFNPTTPRSLPAMMAMFTREITDRSLGRQVLDAARWQDADAIVVDTLLVSVTTDVIKSGIPIVVFVHCFYRAVQDMTAGPMGWYAKLRGMDPRTPELADALQIVAARADLDPMRGTPPVVHTGVVWQGTPSPSVSAETPRILLSLSTCGFGGQRAMLQNILDALAPLPVDVTVTAGASIDTAGLRVPANATLHDWLDHDEVLATTSLVVGHGGHSTTMRALSFDVPLVIMPANPMIDQKGVGAAVERAGAGIALPKKAGAEQIRAAVQRVLAIPSYRRAAAQLGADIRERDGAEVAADAISAHFATV</sequence>
<comment type="caution">
    <text evidence="3">The sequence shown here is derived from an EMBL/GenBank/DDBJ whole genome shotgun (WGS) entry which is preliminary data.</text>
</comment>
<dbReference type="CDD" id="cd03784">
    <property type="entry name" value="GT1_Gtf-like"/>
    <property type="match status" value="1"/>
</dbReference>
<dbReference type="Proteomes" id="UP000294929">
    <property type="component" value="Unassembled WGS sequence"/>
</dbReference>
<dbReference type="GO" id="GO:0016758">
    <property type="term" value="F:hexosyltransferase activity"/>
    <property type="evidence" value="ECO:0007669"/>
    <property type="project" value="InterPro"/>
</dbReference>
<keyword evidence="3" id="KW-0808">Transferase</keyword>
<dbReference type="InterPro" id="IPR002213">
    <property type="entry name" value="UDP_glucos_trans"/>
</dbReference>
<dbReference type="GO" id="GO:0005975">
    <property type="term" value="P:carbohydrate metabolic process"/>
    <property type="evidence" value="ECO:0007669"/>
    <property type="project" value="InterPro"/>
</dbReference>
<dbReference type="GO" id="GO:0008194">
    <property type="term" value="F:UDP-glycosyltransferase activity"/>
    <property type="evidence" value="ECO:0007669"/>
    <property type="project" value="InterPro"/>
</dbReference>